<sequence length="142" mass="15687">MAGGDGMLVLGTNALTKLGINLMSATETLPSGIVEKTSNKPDATVRSAKRPRRRKLQAEAATVAKRVYLRPGETKMLSINRKGIPKEGIVWSQCGLVPDMIWDKETCRVELPAPTTWQEPSFSEQGKRLEDLSHWTSLRNSP</sequence>
<organism evidence="2 3">
    <name type="scientific">Ancylostoma ceylanicum</name>
    <dbReference type="NCBI Taxonomy" id="53326"/>
    <lineage>
        <taxon>Eukaryota</taxon>
        <taxon>Metazoa</taxon>
        <taxon>Ecdysozoa</taxon>
        <taxon>Nematoda</taxon>
        <taxon>Chromadorea</taxon>
        <taxon>Rhabditida</taxon>
        <taxon>Rhabditina</taxon>
        <taxon>Rhabditomorpha</taxon>
        <taxon>Strongyloidea</taxon>
        <taxon>Ancylostomatidae</taxon>
        <taxon>Ancylostomatinae</taxon>
        <taxon>Ancylostoma</taxon>
    </lineage>
</organism>
<keyword evidence="3" id="KW-1185">Reference proteome</keyword>
<evidence type="ECO:0000256" key="1">
    <source>
        <dbReference type="SAM" id="MobiDB-lite"/>
    </source>
</evidence>
<name>A0A016UF58_9BILA</name>
<dbReference type="EMBL" id="JARK01001379">
    <property type="protein sequence ID" value="EYC13487.1"/>
    <property type="molecule type" value="Genomic_DNA"/>
</dbReference>
<accession>A0A016UF58</accession>
<feature type="region of interest" description="Disordered" evidence="1">
    <location>
        <begin position="33"/>
        <end position="56"/>
    </location>
</feature>
<evidence type="ECO:0000313" key="2">
    <source>
        <dbReference type="EMBL" id="EYC13487.1"/>
    </source>
</evidence>
<protein>
    <submittedName>
        <fullName evidence="2">Uncharacterized protein</fullName>
    </submittedName>
</protein>
<dbReference type="AlphaFoldDB" id="A0A016UF58"/>
<comment type="caution">
    <text evidence="2">The sequence shown here is derived from an EMBL/GenBank/DDBJ whole genome shotgun (WGS) entry which is preliminary data.</text>
</comment>
<proteinExistence type="predicted"/>
<evidence type="ECO:0000313" key="3">
    <source>
        <dbReference type="Proteomes" id="UP000024635"/>
    </source>
</evidence>
<dbReference type="Proteomes" id="UP000024635">
    <property type="component" value="Unassembled WGS sequence"/>
</dbReference>
<gene>
    <name evidence="2" type="primary">Acey_s0043.g740</name>
    <name evidence="2" type="ORF">Y032_0043g740</name>
</gene>
<reference evidence="3" key="1">
    <citation type="journal article" date="2015" name="Nat. Genet.">
        <title>The genome and transcriptome of the zoonotic hookworm Ancylostoma ceylanicum identify infection-specific gene families.</title>
        <authorList>
            <person name="Schwarz E.M."/>
            <person name="Hu Y."/>
            <person name="Antoshechkin I."/>
            <person name="Miller M.M."/>
            <person name="Sternberg P.W."/>
            <person name="Aroian R.V."/>
        </authorList>
    </citation>
    <scope>NUCLEOTIDE SEQUENCE</scope>
    <source>
        <strain evidence="3">HY135</strain>
    </source>
</reference>